<dbReference type="Gene3D" id="3.40.50.1390">
    <property type="entry name" value="Resolvase, N-terminal catalytic domain"/>
    <property type="match status" value="1"/>
</dbReference>
<evidence type="ECO:0000259" key="7">
    <source>
        <dbReference type="PROSITE" id="PS51736"/>
    </source>
</evidence>
<evidence type="ECO:0000313" key="9">
    <source>
        <dbReference type="Proteomes" id="UP000255529"/>
    </source>
</evidence>
<name>A0A380AV29_9GAMM</name>
<gene>
    <name evidence="8" type="primary">bin3</name>
    <name evidence="8" type="ORF">NCTC11544_05124</name>
</gene>
<dbReference type="InterPro" id="IPR036162">
    <property type="entry name" value="Resolvase-like_N_sf"/>
</dbReference>
<dbReference type="SUPFAM" id="SSF53041">
    <property type="entry name" value="Resolvase-like"/>
    <property type="match status" value="1"/>
</dbReference>
<accession>A0A380AV29</accession>
<comment type="similarity">
    <text evidence="1">Belongs to the site-specific recombinase resolvase family.</text>
</comment>
<dbReference type="GO" id="GO:0003677">
    <property type="term" value="F:DNA binding"/>
    <property type="evidence" value="ECO:0007669"/>
    <property type="project" value="UniProtKB-KW"/>
</dbReference>
<protein>
    <submittedName>
        <fullName evidence="8">Transposon Tn552 DNA-invertase bin3</fullName>
    </submittedName>
</protein>
<dbReference type="PROSITE" id="PS51736">
    <property type="entry name" value="RECOMBINASES_3"/>
    <property type="match status" value="1"/>
</dbReference>
<dbReference type="PROSITE" id="PS00398">
    <property type="entry name" value="RECOMBINASES_2"/>
    <property type="match status" value="1"/>
</dbReference>
<dbReference type="Pfam" id="PF00239">
    <property type="entry name" value="Resolvase"/>
    <property type="match status" value="1"/>
</dbReference>
<organism evidence="8 9">
    <name type="scientific">Serratia quinivorans</name>
    <dbReference type="NCBI Taxonomy" id="137545"/>
    <lineage>
        <taxon>Bacteria</taxon>
        <taxon>Pseudomonadati</taxon>
        <taxon>Pseudomonadota</taxon>
        <taxon>Gammaproteobacteria</taxon>
        <taxon>Enterobacterales</taxon>
        <taxon>Yersiniaceae</taxon>
        <taxon>Serratia</taxon>
    </lineage>
</organism>
<sequence>MKIGYIRVSTLDQNLERQTEVMKSEGAERIFQDKASGKNNDRPQLKKMLESLRSGDVVIVKSVDRMARSYSAFYLIWEEIKEKGASLRVVDLGMTLDNSPMTAFLVSIMAAVAELERGMIRERQKEGVKIAKEKGVLHREKAGY</sequence>
<dbReference type="EMBL" id="UGYN01000002">
    <property type="protein sequence ID" value="SUI88308.1"/>
    <property type="molecule type" value="Genomic_DNA"/>
</dbReference>
<dbReference type="GO" id="GO:0015074">
    <property type="term" value="P:DNA integration"/>
    <property type="evidence" value="ECO:0007669"/>
    <property type="project" value="UniProtKB-KW"/>
</dbReference>
<evidence type="ECO:0000256" key="2">
    <source>
        <dbReference type="ARBA" id="ARBA00022908"/>
    </source>
</evidence>
<evidence type="ECO:0000256" key="6">
    <source>
        <dbReference type="PROSITE-ProRule" id="PRU10137"/>
    </source>
</evidence>
<proteinExistence type="inferred from homology"/>
<keyword evidence="4" id="KW-0233">DNA recombination</keyword>
<keyword evidence="2" id="KW-0229">DNA integration</keyword>
<dbReference type="Proteomes" id="UP000255529">
    <property type="component" value="Unassembled WGS sequence"/>
</dbReference>
<dbReference type="PROSITE" id="PS00397">
    <property type="entry name" value="RECOMBINASES_1"/>
    <property type="match status" value="1"/>
</dbReference>
<evidence type="ECO:0000256" key="4">
    <source>
        <dbReference type="ARBA" id="ARBA00023172"/>
    </source>
</evidence>
<dbReference type="PANTHER" id="PTHR30461:SF26">
    <property type="entry name" value="RESOLVASE HOMOLOG YNEB"/>
    <property type="match status" value="1"/>
</dbReference>
<dbReference type="InterPro" id="IPR006118">
    <property type="entry name" value="Recombinase_CS"/>
</dbReference>
<dbReference type="AlphaFoldDB" id="A0A380AV29"/>
<dbReference type="PANTHER" id="PTHR30461">
    <property type="entry name" value="DNA-INVERTASE FROM LAMBDOID PROPHAGE"/>
    <property type="match status" value="1"/>
</dbReference>
<reference evidence="8 9" key="1">
    <citation type="submission" date="2018-06" db="EMBL/GenBank/DDBJ databases">
        <authorList>
            <consortium name="Pathogen Informatics"/>
            <person name="Doyle S."/>
        </authorList>
    </citation>
    <scope>NUCLEOTIDE SEQUENCE [LARGE SCALE GENOMIC DNA]</scope>
    <source>
        <strain evidence="8 9">NCTC11544</strain>
    </source>
</reference>
<keyword evidence="3" id="KW-0238">DNA-binding</keyword>
<evidence type="ECO:0000256" key="1">
    <source>
        <dbReference type="ARBA" id="ARBA00009913"/>
    </source>
</evidence>
<evidence type="ECO:0000256" key="5">
    <source>
        <dbReference type="PIRSR" id="PIRSR606118-50"/>
    </source>
</evidence>
<evidence type="ECO:0000313" key="8">
    <source>
        <dbReference type="EMBL" id="SUI88308.1"/>
    </source>
</evidence>
<evidence type="ECO:0000256" key="3">
    <source>
        <dbReference type="ARBA" id="ARBA00023125"/>
    </source>
</evidence>
<feature type="active site" description="O-(5'-phospho-DNA)-serine intermediate" evidence="5 6">
    <location>
        <position position="9"/>
    </location>
</feature>
<dbReference type="GO" id="GO:0000150">
    <property type="term" value="F:DNA strand exchange activity"/>
    <property type="evidence" value="ECO:0007669"/>
    <property type="project" value="InterPro"/>
</dbReference>
<feature type="domain" description="Resolvase/invertase-type recombinase catalytic" evidence="7">
    <location>
        <begin position="1"/>
        <end position="135"/>
    </location>
</feature>
<dbReference type="CDD" id="cd03768">
    <property type="entry name" value="SR_ResInv"/>
    <property type="match status" value="1"/>
</dbReference>
<dbReference type="InterPro" id="IPR050639">
    <property type="entry name" value="SSR_resolvase"/>
</dbReference>
<dbReference type="SMART" id="SM00857">
    <property type="entry name" value="Resolvase"/>
    <property type="match status" value="1"/>
</dbReference>
<dbReference type="InterPro" id="IPR006119">
    <property type="entry name" value="Resolv_N"/>
</dbReference>